<dbReference type="GeneID" id="70136587"/>
<feature type="transmembrane region" description="Helical" evidence="2">
    <location>
        <begin position="185"/>
        <end position="211"/>
    </location>
</feature>
<comment type="caution">
    <text evidence="4">The sequence shown here is derived from an EMBL/GenBank/DDBJ whole genome shotgun (WGS) entry which is preliminary data.</text>
</comment>
<evidence type="ECO:0000256" key="2">
    <source>
        <dbReference type="SAM" id="Phobius"/>
    </source>
</evidence>
<evidence type="ECO:0000313" key="4">
    <source>
        <dbReference type="EMBL" id="KAH6652059.1"/>
    </source>
</evidence>
<dbReference type="Pfam" id="PF24841">
    <property type="entry name" value="DUF7719"/>
    <property type="match status" value="1"/>
</dbReference>
<dbReference type="RefSeq" id="XP_045956337.1">
    <property type="nucleotide sequence ID" value="XM_046107696.1"/>
</dbReference>
<reference evidence="4" key="1">
    <citation type="journal article" date="2021" name="Nat. Commun.">
        <title>Genetic determinants of endophytism in the Arabidopsis root mycobiome.</title>
        <authorList>
            <person name="Mesny F."/>
            <person name="Miyauchi S."/>
            <person name="Thiergart T."/>
            <person name="Pickel B."/>
            <person name="Atanasova L."/>
            <person name="Karlsson M."/>
            <person name="Huettel B."/>
            <person name="Barry K.W."/>
            <person name="Haridas S."/>
            <person name="Chen C."/>
            <person name="Bauer D."/>
            <person name="Andreopoulos W."/>
            <person name="Pangilinan J."/>
            <person name="LaButti K."/>
            <person name="Riley R."/>
            <person name="Lipzen A."/>
            <person name="Clum A."/>
            <person name="Drula E."/>
            <person name="Henrissat B."/>
            <person name="Kohler A."/>
            <person name="Grigoriev I.V."/>
            <person name="Martin F.M."/>
            <person name="Hacquard S."/>
        </authorList>
    </citation>
    <scope>NUCLEOTIDE SEQUENCE</scope>
    <source>
        <strain evidence="4">MPI-SDFR-AT-0073</strain>
    </source>
</reference>
<proteinExistence type="predicted"/>
<evidence type="ECO:0000313" key="5">
    <source>
        <dbReference type="Proteomes" id="UP000758603"/>
    </source>
</evidence>
<sequence length="217" mass="24505">MVQTRKERKSAQIPLSQPDRSVPTEKTLLELAQERQLFDQADVRQRKLDKKPATQKPHGGPEDQEDMSPTAERILDVFFWSVSLSMLHFTLDVLVQHQYAVELSWSSAVSRTLTALFVFSFLMFFLHAHPSSPTLVSALPDKYQTPLRQGIFFVTSVVSGCYLIYISNTFSYIAVMKQAPSIGCLWIWSVIELNVLPAVISLACAGGYLWFGGYKII</sequence>
<dbReference type="EMBL" id="JAGPXC010000006">
    <property type="protein sequence ID" value="KAH6652059.1"/>
    <property type="molecule type" value="Genomic_DNA"/>
</dbReference>
<keyword evidence="5" id="KW-1185">Reference proteome</keyword>
<dbReference type="AlphaFoldDB" id="A0A9P8UH06"/>
<evidence type="ECO:0000256" key="1">
    <source>
        <dbReference type="SAM" id="MobiDB-lite"/>
    </source>
</evidence>
<dbReference type="PANTHER" id="PTHR37846">
    <property type="entry name" value="YALI0B21296P"/>
    <property type="match status" value="1"/>
</dbReference>
<accession>A0A9P8UH06</accession>
<name>A0A9P8UH06_9PEZI</name>
<keyword evidence="2" id="KW-0812">Transmembrane</keyword>
<feature type="transmembrane region" description="Helical" evidence="2">
    <location>
        <begin position="150"/>
        <end position="173"/>
    </location>
</feature>
<dbReference type="Proteomes" id="UP000758603">
    <property type="component" value="Unassembled WGS sequence"/>
</dbReference>
<gene>
    <name evidence="4" type="ORF">BKA67DRAFT_660828</name>
</gene>
<dbReference type="InterPro" id="IPR056136">
    <property type="entry name" value="DUF7719"/>
</dbReference>
<evidence type="ECO:0000259" key="3">
    <source>
        <dbReference type="Pfam" id="PF24841"/>
    </source>
</evidence>
<feature type="compositionally biased region" description="Basic and acidic residues" evidence="1">
    <location>
        <begin position="40"/>
        <end position="52"/>
    </location>
</feature>
<keyword evidence="2" id="KW-0472">Membrane</keyword>
<organism evidence="4 5">
    <name type="scientific">Truncatella angustata</name>
    <dbReference type="NCBI Taxonomy" id="152316"/>
    <lineage>
        <taxon>Eukaryota</taxon>
        <taxon>Fungi</taxon>
        <taxon>Dikarya</taxon>
        <taxon>Ascomycota</taxon>
        <taxon>Pezizomycotina</taxon>
        <taxon>Sordariomycetes</taxon>
        <taxon>Xylariomycetidae</taxon>
        <taxon>Amphisphaeriales</taxon>
        <taxon>Sporocadaceae</taxon>
        <taxon>Truncatella</taxon>
    </lineage>
</organism>
<dbReference type="OrthoDB" id="5597489at2759"/>
<keyword evidence="2" id="KW-1133">Transmembrane helix</keyword>
<feature type="domain" description="DUF7719" evidence="3">
    <location>
        <begin position="148"/>
        <end position="216"/>
    </location>
</feature>
<dbReference type="PANTHER" id="PTHR37846:SF1">
    <property type="entry name" value="DEACETYLASE-LIKE PROTEIN"/>
    <property type="match status" value="1"/>
</dbReference>
<feature type="region of interest" description="Disordered" evidence="1">
    <location>
        <begin position="1"/>
        <end position="25"/>
    </location>
</feature>
<feature type="region of interest" description="Disordered" evidence="1">
    <location>
        <begin position="40"/>
        <end position="67"/>
    </location>
</feature>
<protein>
    <recommendedName>
        <fullName evidence="3">DUF7719 domain-containing protein</fullName>
    </recommendedName>
</protein>
<feature type="transmembrane region" description="Helical" evidence="2">
    <location>
        <begin position="108"/>
        <end position="129"/>
    </location>
</feature>